<comment type="caution">
    <text evidence="2">The sequence shown here is derived from an EMBL/GenBank/DDBJ whole genome shotgun (WGS) entry which is preliminary data.</text>
</comment>
<sequence>ASREKSLTQAATEMKAGQAALAEARLAEREKLLDRLEASRLAKMGQAPKGQQLTDEQMKALQKLAQSLKTSQAQQLLALDGDLAGILADLLAKDDMQEALKILQRLADKLSDPETLKSLTPEERKRLAEEMRRLAEALKGTDLDALAKDLLEMAKALERGDLKKCEEGGKCLGLGCAGMLGLGAACDGTSACLAGLGKGVGPDMGSGRYDPNRPHDVNRQDPTRIPTKHFDTHIPGQLGDKGDAHAIQVLGAPDESGES</sequence>
<reference evidence="2" key="1">
    <citation type="journal article" date="2014" name="Front. Microbiol.">
        <title>High frequency of phylogenetically diverse reductive dehalogenase-homologous genes in deep subseafloor sedimentary metagenomes.</title>
        <authorList>
            <person name="Kawai M."/>
            <person name="Futagami T."/>
            <person name="Toyoda A."/>
            <person name="Takaki Y."/>
            <person name="Nishi S."/>
            <person name="Hori S."/>
            <person name="Arai W."/>
            <person name="Tsubouchi T."/>
            <person name="Morono Y."/>
            <person name="Uchiyama I."/>
            <person name="Ito T."/>
            <person name="Fujiyama A."/>
            <person name="Inagaki F."/>
            <person name="Takami H."/>
        </authorList>
    </citation>
    <scope>NUCLEOTIDE SEQUENCE</scope>
    <source>
        <strain evidence="2">Expedition CK06-06</strain>
    </source>
</reference>
<accession>X0W321</accession>
<feature type="region of interest" description="Disordered" evidence="1">
    <location>
        <begin position="204"/>
        <end position="244"/>
    </location>
</feature>
<dbReference type="AlphaFoldDB" id="X0W321"/>
<dbReference type="EMBL" id="BARS01034152">
    <property type="protein sequence ID" value="GAG18993.1"/>
    <property type="molecule type" value="Genomic_DNA"/>
</dbReference>
<proteinExistence type="predicted"/>
<evidence type="ECO:0000256" key="1">
    <source>
        <dbReference type="SAM" id="MobiDB-lite"/>
    </source>
</evidence>
<name>X0W321_9ZZZZ</name>
<evidence type="ECO:0000313" key="2">
    <source>
        <dbReference type="EMBL" id="GAG18993.1"/>
    </source>
</evidence>
<organism evidence="2">
    <name type="scientific">marine sediment metagenome</name>
    <dbReference type="NCBI Taxonomy" id="412755"/>
    <lineage>
        <taxon>unclassified sequences</taxon>
        <taxon>metagenomes</taxon>
        <taxon>ecological metagenomes</taxon>
    </lineage>
</organism>
<feature type="compositionally biased region" description="Basic and acidic residues" evidence="1">
    <location>
        <begin position="210"/>
        <end position="232"/>
    </location>
</feature>
<protein>
    <submittedName>
        <fullName evidence="2">Uncharacterized protein</fullName>
    </submittedName>
</protein>
<feature type="non-terminal residue" evidence="2">
    <location>
        <position position="259"/>
    </location>
</feature>
<gene>
    <name evidence="2" type="ORF">S01H1_52801</name>
</gene>
<feature type="non-terminal residue" evidence="2">
    <location>
        <position position="1"/>
    </location>
</feature>